<dbReference type="InterPro" id="IPR021953">
    <property type="entry name" value="DUF3570"/>
</dbReference>
<dbReference type="EMBL" id="JBHRSZ010000004">
    <property type="protein sequence ID" value="MFC3151110.1"/>
    <property type="molecule type" value="Genomic_DNA"/>
</dbReference>
<evidence type="ECO:0000313" key="2">
    <source>
        <dbReference type="Proteomes" id="UP001595476"/>
    </source>
</evidence>
<dbReference type="RefSeq" id="WP_386719264.1">
    <property type="nucleotide sequence ID" value="NZ_JBHRSZ010000004.1"/>
</dbReference>
<dbReference type="Pfam" id="PF12094">
    <property type="entry name" value="DUF3570"/>
    <property type="match status" value="2"/>
</dbReference>
<evidence type="ECO:0000313" key="1">
    <source>
        <dbReference type="EMBL" id="MFC3151110.1"/>
    </source>
</evidence>
<comment type="caution">
    <text evidence="1">The sequence shown here is derived from an EMBL/GenBank/DDBJ whole genome shotgun (WGS) entry which is preliminary data.</text>
</comment>
<reference evidence="2" key="1">
    <citation type="journal article" date="2019" name="Int. J. Syst. Evol. Microbiol.">
        <title>The Global Catalogue of Microorganisms (GCM) 10K type strain sequencing project: providing services to taxonomists for standard genome sequencing and annotation.</title>
        <authorList>
            <consortium name="The Broad Institute Genomics Platform"/>
            <consortium name="The Broad Institute Genome Sequencing Center for Infectious Disease"/>
            <person name="Wu L."/>
            <person name="Ma J."/>
        </authorList>
    </citation>
    <scope>NUCLEOTIDE SEQUENCE [LARGE SCALE GENOMIC DNA]</scope>
    <source>
        <strain evidence="2">KCTC 52438</strain>
    </source>
</reference>
<gene>
    <name evidence="1" type="ORF">ACFOEK_08725</name>
</gene>
<keyword evidence="2" id="KW-1185">Reference proteome</keyword>
<protein>
    <submittedName>
        <fullName evidence="1">DUF3570 domain-containing protein</fullName>
    </submittedName>
</protein>
<sequence>MAVTNLLYVVGSLILMTFSGLSWAITLPKDKAEATYHYYDGGGVEVTGPALFVRKSVVDSVSVAGAYYVDEISSASIDVESYASPYEEERTEYSLSADYVEEDAKISITYVNSDESDYQSNTFHFDYVEEFFGGLTTASLGYSSGSDDVLSNISDFKDSADHDFYRMGLAQVVLPEMVVRVNYEHISDRGFLGSPYRKSVVNGVLFDENLPRTRRSNAFSVGADYFIETWSTAIKAQYRYFSDTWDIKADDFRLSATKSLQTHWIIEGWVRYYGQSSASFYQDQFASVFTYRSRDKELSDFDSYSLGLGVEYLFQDVSWLKTPSLAFGAEWIRYQYNDFYEYLNGDFNQNNNKQLYEFDATVAYVSFSTNF</sequence>
<name>A0ABV7HB57_9GAMM</name>
<dbReference type="Proteomes" id="UP001595476">
    <property type="component" value="Unassembled WGS sequence"/>
</dbReference>
<organism evidence="1 2">
    <name type="scientific">Litoribrevibacter euphylliae</name>
    <dbReference type="NCBI Taxonomy" id="1834034"/>
    <lineage>
        <taxon>Bacteria</taxon>
        <taxon>Pseudomonadati</taxon>
        <taxon>Pseudomonadota</taxon>
        <taxon>Gammaproteobacteria</taxon>
        <taxon>Oceanospirillales</taxon>
        <taxon>Oceanospirillaceae</taxon>
        <taxon>Litoribrevibacter</taxon>
    </lineage>
</organism>
<accession>A0ABV7HB57</accession>
<proteinExistence type="predicted"/>